<protein>
    <submittedName>
        <fullName evidence="2">Uncharacterized protein</fullName>
    </submittedName>
</protein>
<keyword evidence="1" id="KW-0812">Transmembrane</keyword>
<dbReference type="GeneID" id="87829087"/>
<accession>A0AAN6U335</accession>
<evidence type="ECO:0000313" key="3">
    <source>
        <dbReference type="Proteomes" id="UP001302602"/>
    </source>
</evidence>
<dbReference type="RefSeq" id="XP_062649353.1">
    <property type="nucleotide sequence ID" value="XM_062792318.1"/>
</dbReference>
<evidence type="ECO:0000256" key="1">
    <source>
        <dbReference type="SAM" id="Phobius"/>
    </source>
</evidence>
<sequence length="52" mass="5501">MTERITSQSESGALGTLVVLGMLLAVGMLVDTSTADCIPAWCISPLRYTART</sequence>
<keyword evidence="1" id="KW-0472">Membrane</keyword>
<comment type="caution">
    <text evidence="2">The sequence shown here is derived from an EMBL/GenBank/DDBJ whole genome shotgun (WGS) entry which is preliminary data.</text>
</comment>
<reference evidence="2" key="1">
    <citation type="journal article" date="2023" name="Mol. Phylogenet. Evol.">
        <title>Genome-scale phylogeny and comparative genomics of the fungal order Sordariales.</title>
        <authorList>
            <person name="Hensen N."/>
            <person name="Bonometti L."/>
            <person name="Westerberg I."/>
            <person name="Brannstrom I.O."/>
            <person name="Guillou S."/>
            <person name="Cros-Aarteil S."/>
            <person name="Calhoun S."/>
            <person name="Haridas S."/>
            <person name="Kuo A."/>
            <person name="Mondo S."/>
            <person name="Pangilinan J."/>
            <person name="Riley R."/>
            <person name="LaButti K."/>
            <person name="Andreopoulos B."/>
            <person name="Lipzen A."/>
            <person name="Chen C."/>
            <person name="Yan M."/>
            <person name="Daum C."/>
            <person name="Ng V."/>
            <person name="Clum A."/>
            <person name="Steindorff A."/>
            <person name="Ohm R.A."/>
            <person name="Martin F."/>
            <person name="Silar P."/>
            <person name="Natvig D.O."/>
            <person name="Lalanne C."/>
            <person name="Gautier V."/>
            <person name="Ament-Velasquez S.L."/>
            <person name="Kruys A."/>
            <person name="Hutchinson M.I."/>
            <person name="Powell A.J."/>
            <person name="Barry K."/>
            <person name="Miller A.N."/>
            <person name="Grigoriev I.V."/>
            <person name="Debuchy R."/>
            <person name="Gladieux P."/>
            <person name="Hiltunen Thoren M."/>
            <person name="Johannesson H."/>
        </authorList>
    </citation>
    <scope>NUCLEOTIDE SEQUENCE</scope>
    <source>
        <strain evidence="2">CBS 731.68</strain>
    </source>
</reference>
<name>A0AAN6U335_9PEZI</name>
<keyword evidence="3" id="KW-1185">Reference proteome</keyword>
<feature type="transmembrane region" description="Helical" evidence="1">
    <location>
        <begin position="12"/>
        <end position="30"/>
    </location>
</feature>
<organism evidence="2 3">
    <name type="scientific">Parathielavia appendiculata</name>
    <dbReference type="NCBI Taxonomy" id="2587402"/>
    <lineage>
        <taxon>Eukaryota</taxon>
        <taxon>Fungi</taxon>
        <taxon>Dikarya</taxon>
        <taxon>Ascomycota</taxon>
        <taxon>Pezizomycotina</taxon>
        <taxon>Sordariomycetes</taxon>
        <taxon>Sordariomycetidae</taxon>
        <taxon>Sordariales</taxon>
        <taxon>Chaetomiaceae</taxon>
        <taxon>Parathielavia</taxon>
    </lineage>
</organism>
<keyword evidence="1" id="KW-1133">Transmembrane helix</keyword>
<dbReference type="EMBL" id="MU853225">
    <property type="protein sequence ID" value="KAK4125582.1"/>
    <property type="molecule type" value="Genomic_DNA"/>
</dbReference>
<dbReference type="AlphaFoldDB" id="A0AAN6U335"/>
<dbReference type="Proteomes" id="UP001302602">
    <property type="component" value="Unassembled WGS sequence"/>
</dbReference>
<proteinExistence type="predicted"/>
<reference evidence="2" key="2">
    <citation type="submission" date="2023-05" db="EMBL/GenBank/DDBJ databases">
        <authorList>
            <consortium name="Lawrence Berkeley National Laboratory"/>
            <person name="Steindorff A."/>
            <person name="Hensen N."/>
            <person name="Bonometti L."/>
            <person name="Westerberg I."/>
            <person name="Brannstrom I.O."/>
            <person name="Guillou S."/>
            <person name="Cros-Aarteil S."/>
            <person name="Calhoun S."/>
            <person name="Haridas S."/>
            <person name="Kuo A."/>
            <person name="Mondo S."/>
            <person name="Pangilinan J."/>
            <person name="Riley R."/>
            <person name="Labutti K."/>
            <person name="Andreopoulos B."/>
            <person name="Lipzen A."/>
            <person name="Chen C."/>
            <person name="Yanf M."/>
            <person name="Daum C."/>
            <person name="Ng V."/>
            <person name="Clum A."/>
            <person name="Ohm R."/>
            <person name="Martin F."/>
            <person name="Silar P."/>
            <person name="Natvig D."/>
            <person name="Lalanne C."/>
            <person name="Gautier V."/>
            <person name="Ament-Velasquez S.L."/>
            <person name="Kruys A."/>
            <person name="Hutchinson M.I."/>
            <person name="Powell A.J."/>
            <person name="Barry K."/>
            <person name="Miller A.N."/>
            <person name="Grigoriev I.V."/>
            <person name="Debuchy R."/>
            <person name="Gladieux P."/>
            <person name="Thoren M.H."/>
            <person name="Johannesson H."/>
        </authorList>
    </citation>
    <scope>NUCLEOTIDE SEQUENCE</scope>
    <source>
        <strain evidence="2">CBS 731.68</strain>
    </source>
</reference>
<evidence type="ECO:0000313" key="2">
    <source>
        <dbReference type="EMBL" id="KAK4125582.1"/>
    </source>
</evidence>
<gene>
    <name evidence="2" type="ORF">N657DRAFT_642323</name>
</gene>